<keyword evidence="3" id="KW-1185">Reference proteome</keyword>
<evidence type="ECO:0008006" key="4">
    <source>
        <dbReference type="Google" id="ProtNLM"/>
    </source>
</evidence>
<dbReference type="OrthoDB" id="4845392at2759"/>
<evidence type="ECO:0000313" key="3">
    <source>
        <dbReference type="Proteomes" id="UP000070328"/>
    </source>
</evidence>
<keyword evidence="1" id="KW-0732">Signal</keyword>
<feature type="signal peptide" evidence="1">
    <location>
        <begin position="1"/>
        <end position="26"/>
    </location>
</feature>
<gene>
    <name evidence="2" type="ORF">CSIM01_09759</name>
</gene>
<name>A0A135RX37_9PEZI</name>
<proteinExistence type="predicted"/>
<dbReference type="AlphaFoldDB" id="A0A135RX37"/>
<sequence>MMAVSHTVFQAILALGIFSLATFVLAEDLTITKADTIPAIATEAGLTARDDTIAPHDCGDILRRDITPQIDCSYSEENCGFQDDIEYIIRIKPIGKVSTHWCGMMRAQVAKETNSYIEEIVMKKCDRTYEANENGNGMWLILNMQHIHFLGDRRPDVERAIRNTMCPGGPKLDYWVNEGCYRSSICSKRYWSVDKRRSLPDAFEQISHRKGQDVLEVRPEIEKPVTALPATNVVATP</sequence>
<protein>
    <recommendedName>
        <fullName evidence="4">Ecp2 effector protein domain-containing protein</fullName>
    </recommendedName>
</protein>
<dbReference type="Proteomes" id="UP000070328">
    <property type="component" value="Unassembled WGS sequence"/>
</dbReference>
<comment type="caution">
    <text evidence="2">The sequence shown here is derived from an EMBL/GenBank/DDBJ whole genome shotgun (WGS) entry which is preliminary data.</text>
</comment>
<accession>A0A135RX37</accession>
<feature type="chain" id="PRO_5007801426" description="Ecp2 effector protein domain-containing protein" evidence="1">
    <location>
        <begin position="27"/>
        <end position="237"/>
    </location>
</feature>
<reference evidence="2 3" key="1">
    <citation type="submission" date="2014-02" db="EMBL/GenBank/DDBJ databases">
        <title>The genome sequence of Colletotrichum simmondsii CBS122122.</title>
        <authorList>
            <person name="Baroncelli R."/>
            <person name="Thon M.R."/>
        </authorList>
    </citation>
    <scope>NUCLEOTIDE SEQUENCE [LARGE SCALE GENOMIC DNA]</scope>
    <source>
        <strain evidence="2 3">CBS122122</strain>
    </source>
</reference>
<organism evidence="2 3">
    <name type="scientific">Colletotrichum simmondsii</name>
    <dbReference type="NCBI Taxonomy" id="703756"/>
    <lineage>
        <taxon>Eukaryota</taxon>
        <taxon>Fungi</taxon>
        <taxon>Dikarya</taxon>
        <taxon>Ascomycota</taxon>
        <taxon>Pezizomycotina</taxon>
        <taxon>Sordariomycetes</taxon>
        <taxon>Hypocreomycetidae</taxon>
        <taxon>Glomerellales</taxon>
        <taxon>Glomerellaceae</taxon>
        <taxon>Colletotrichum</taxon>
        <taxon>Colletotrichum acutatum species complex</taxon>
    </lineage>
</organism>
<dbReference type="EMBL" id="JFBX01000787">
    <property type="protein sequence ID" value="KXH28241.1"/>
    <property type="molecule type" value="Genomic_DNA"/>
</dbReference>
<evidence type="ECO:0000256" key="1">
    <source>
        <dbReference type="SAM" id="SignalP"/>
    </source>
</evidence>
<evidence type="ECO:0000313" key="2">
    <source>
        <dbReference type="EMBL" id="KXH28241.1"/>
    </source>
</evidence>